<dbReference type="HAMAP" id="MF_00183">
    <property type="entry name" value="DXP_reductoisom"/>
    <property type="match status" value="1"/>
</dbReference>
<dbReference type="SUPFAM" id="SSF69055">
    <property type="entry name" value="1-deoxy-D-xylulose-5-phosphate reductoisomerase, C-terminal domain"/>
    <property type="match status" value="1"/>
</dbReference>
<dbReference type="GO" id="GO:0070402">
    <property type="term" value="F:NADPH binding"/>
    <property type="evidence" value="ECO:0007669"/>
    <property type="project" value="InterPro"/>
</dbReference>
<feature type="domain" description="1-deoxy-D-xylulose 5-phosphate reductoisomerase C-terminal" evidence="11">
    <location>
        <begin position="149"/>
        <end position="232"/>
    </location>
</feature>
<dbReference type="NCBIfam" id="TIGR00243">
    <property type="entry name" value="Dxr"/>
    <property type="match status" value="1"/>
</dbReference>
<keyword evidence="5 9" id="KW-0560">Oxidoreductase</keyword>
<protein>
    <recommendedName>
        <fullName evidence="9">1-deoxy-D-xylulose 5-phosphate reductoisomerase</fullName>
        <shortName evidence="9">DXP reductoisomerase</shortName>
        <ecNumber evidence="9">1.1.1.267</ecNumber>
    </recommendedName>
    <alternativeName>
        <fullName evidence="9">1-deoxyxylulose-5-phosphate reductoisomerase</fullName>
    </alternativeName>
    <alternativeName>
        <fullName evidence="9">2-C-methyl-D-erythritol 4-phosphate synthase</fullName>
    </alternativeName>
</protein>
<evidence type="ECO:0000259" key="11">
    <source>
        <dbReference type="Pfam" id="PF08436"/>
    </source>
</evidence>
<dbReference type="Proteomes" id="UP000008718">
    <property type="component" value="Chromosome"/>
</dbReference>
<evidence type="ECO:0000256" key="2">
    <source>
        <dbReference type="ARBA" id="ARBA00006825"/>
    </source>
</evidence>
<dbReference type="RefSeq" id="WP_013446337.1">
    <property type="nucleotide sequence ID" value="NC_014734.1"/>
</dbReference>
<dbReference type="PANTHER" id="PTHR30525:SF0">
    <property type="entry name" value="1-DEOXY-D-XYLULOSE 5-PHOSPHATE REDUCTOISOMERASE, CHLOROPLASTIC"/>
    <property type="match status" value="1"/>
</dbReference>
<comment type="caution">
    <text evidence="9">Lacks conserved residue(s) required for the propagation of feature annotation.</text>
</comment>
<dbReference type="InterPro" id="IPR013644">
    <property type="entry name" value="DXP_reductoisomerase_C"/>
</dbReference>
<evidence type="ECO:0000256" key="1">
    <source>
        <dbReference type="ARBA" id="ARBA00005094"/>
    </source>
</evidence>
<evidence type="ECO:0000256" key="9">
    <source>
        <dbReference type="HAMAP-Rule" id="MF_00183"/>
    </source>
</evidence>
<feature type="binding site" evidence="9">
    <location>
        <position position="202"/>
    </location>
    <ligand>
        <name>1-deoxy-D-xylulose 5-phosphate</name>
        <dbReference type="ChEBI" id="CHEBI:57792"/>
    </ligand>
</feature>
<dbReference type="Gene3D" id="3.40.50.720">
    <property type="entry name" value="NAD(P)-binding Rossmann-like Domain"/>
    <property type="match status" value="1"/>
</dbReference>
<feature type="binding site" evidence="9">
    <location>
        <position position="18"/>
    </location>
    <ligand>
        <name>NADPH</name>
        <dbReference type="ChEBI" id="CHEBI:57783"/>
    </ligand>
</feature>
<feature type="binding site" evidence="9">
    <location>
        <position position="220"/>
    </location>
    <ligand>
        <name>1-deoxy-D-xylulose 5-phosphate</name>
        <dbReference type="ChEBI" id="CHEBI:57792"/>
    </ligand>
</feature>
<feature type="binding site" evidence="9">
    <location>
        <position position="43"/>
    </location>
    <ligand>
        <name>NADPH</name>
        <dbReference type="ChEBI" id="CHEBI:57783"/>
    </ligand>
</feature>
<dbReference type="Pfam" id="PF02670">
    <property type="entry name" value="DXP_reductoisom"/>
    <property type="match status" value="1"/>
</dbReference>
<feature type="domain" description="1-deoxy-D-xylulose 5-phosphate reductoisomerase N-terminal" evidence="10">
    <location>
        <begin position="9"/>
        <end position="135"/>
    </location>
</feature>
<feature type="binding site" evidence="9">
    <location>
        <position position="17"/>
    </location>
    <ligand>
        <name>NADPH</name>
        <dbReference type="ChEBI" id="CHEBI:57783"/>
    </ligand>
</feature>
<feature type="binding site" evidence="9">
    <location>
        <position position="221"/>
    </location>
    <ligand>
        <name>1-deoxy-D-xylulose 5-phosphate</name>
        <dbReference type="ChEBI" id="CHEBI:57792"/>
    </ligand>
</feature>
<dbReference type="GO" id="GO:0030145">
    <property type="term" value="F:manganese ion binding"/>
    <property type="evidence" value="ECO:0007669"/>
    <property type="project" value="TreeGrafter"/>
</dbReference>
<evidence type="ECO:0000313" key="14">
    <source>
        <dbReference type="Proteomes" id="UP000008718"/>
    </source>
</evidence>
<dbReference type="FunFam" id="3.40.50.720:FF:000045">
    <property type="entry name" value="1-deoxy-D-xylulose 5-phosphate reductoisomerase"/>
    <property type="match status" value="1"/>
</dbReference>
<feature type="binding site" evidence="9">
    <location>
        <position position="129"/>
    </location>
    <ligand>
        <name>NADPH</name>
        <dbReference type="ChEBI" id="CHEBI:57783"/>
    </ligand>
</feature>
<feature type="binding site" evidence="9">
    <location>
        <position position="224"/>
    </location>
    <ligand>
        <name>1-deoxy-D-xylulose 5-phosphate</name>
        <dbReference type="ChEBI" id="CHEBI:57792"/>
    </ligand>
</feature>
<keyword evidence="13" id="KW-0413">Isomerase</keyword>
<dbReference type="GO" id="GO:0030604">
    <property type="term" value="F:1-deoxy-D-xylulose-5-phosphate reductoisomerase activity"/>
    <property type="evidence" value="ECO:0007669"/>
    <property type="project" value="UniProtKB-UniRule"/>
</dbReference>
<dbReference type="AlphaFoldDB" id="E4T8C4"/>
<keyword evidence="7 9" id="KW-0414">Isoprene biosynthesis</keyword>
<dbReference type="KEGG" id="ppn:Palpr_2839"/>
<evidence type="ECO:0000259" key="10">
    <source>
        <dbReference type="Pfam" id="PF02670"/>
    </source>
</evidence>
<dbReference type="Gene3D" id="1.10.1740.10">
    <property type="match status" value="1"/>
</dbReference>
<dbReference type="GO" id="GO:0016853">
    <property type="term" value="F:isomerase activity"/>
    <property type="evidence" value="ECO:0007669"/>
    <property type="project" value="UniProtKB-KW"/>
</dbReference>
<keyword evidence="9" id="KW-0460">Magnesium</keyword>
<evidence type="ECO:0000256" key="6">
    <source>
        <dbReference type="ARBA" id="ARBA00023211"/>
    </source>
</evidence>
<comment type="catalytic activity">
    <reaction evidence="8">
        <text>2-C-methyl-D-erythritol 4-phosphate + NADP(+) = 1-deoxy-D-xylulose 5-phosphate + NADPH + H(+)</text>
        <dbReference type="Rhea" id="RHEA:13717"/>
        <dbReference type="ChEBI" id="CHEBI:15378"/>
        <dbReference type="ChEBI" id="CHEBI:57783"/>
        <dbReference type="ChEBI" id="CHEBI:57792"/>
        <dbReference type="ChEBI" id="CHEBI:58262"/>
        <dbReference type="ChEBI" id="CHEBI:58349"/>
        <dbReference type="EC" id="1.1.1.267"/>
    </reaction>
    <physiologicalReaction direction="right-to-left" evidence="8">
        <dbReference type="Rhea" id="RHEA:13719"/>
    </physiologicalReaction>
</comment>
<accession>E4T8C4</accession>
<sequence>MSEIQKKQIAILGSTGSIGTQALEVLAHNDDLFEIYAITANNNVDLLIEQARKFQPEMVAIGNEIHYQKLKKELSDLPIKVFAGIESIAQVAEMQPVDIVLTAMVGYSGLKPTINAIKAGKKIALANKETLVVAGELICELALENNSAIIPVDSEHSAIFQCLAGEGNNPVEKLILTASGGPFRTKSIHELETVTSAQALKHPNWDMGAKITIDSASMMNKGFEIIEAKWLFGVTPEQIQVVVHPQSIIHSMVQFADGSIKAQLGMPDMKLPIQYAFTYPERLKTNFPRFNFDLCSQFTFEQPDLERFRNLAFAYYAMDKGGNMPCILNAANEIVVAEFLKDRIGFLQMSDIIENAMAKAEFIAKPTYDDYVKTDALVRILTKELIK</sequence>
<dbReference type="STRING" id="694427.Palpr_2839"/>
<comment type="function">
    <text evidence="9">Catalyzes the NADPH-dependent rearrangement and reduction of 1-deoxy-D-xylulose-5-phosphate (DXP) to 2-C-methyl-D-erythritol 4-phosphate (MEP).</text>
</comment>
<feature type="binding site" evidence="9">
    <location>
        <position position="154"/>
    </location>
    <ligand>
        <name>1-deoxy-D-xylulose 5-phosphate</name>
        <dbReference type="ChEBI" id="CHEBI:57792"/>
    </ligand>
</feature>
<reference evidence="13 14" key="2">
    <citation type="journal article" date="2011" name="Stand. Genomic Sci.">
        <title>Complete genome sequence of Paludibacter propionicigenes type strain (WB4).</title>
        <authorList>
            <person name="Gronow S."/>
            <person name="Munk C."/>
            <person name="Lapidus A."/>
            <person name="Nolan M."/>
            <person name="Lucas S."/>
            <person name="Hammon N."/>
            <person name="Deshpande S."/>
            <person name="Cheng J.F."/>
            <person name="Tapia R."/>
            <person name="Han C."/>
            <person name="Goodwin L."/>
            <person name="Pitluck S."/>
            <person name="Liolios K."/>
            <person name="Ivanova N."/>
            <person name="Mavromatis K."/>
            <person name="Mikhailova N."/>
            <person name="Pati A."/>
            <person name="Chen A."/>
            <person name="Palaniappan K."/>
            <person name="Land M."/>
            <person name="Hauser L."/>
            <person name="Chang Y.J."/>
            <person name="Jeffries C.D."/>
            <person name="Brambilla E."/>
            <person name="Rohde M."/>
            <person name="Goker M."/>
            <person name="Detter J.C."/>
            <person name="Woyke T."/>
            <person name="Bristow J."/>
            <person name="Eisen J.A."/>
            <person name="Markowitz V."/>
            <person name="Hugenholtz P."/>
            <person name="Kyrpides N.C."/>
            <person name="Klenk H.P."/>
        </authorList>
    </citation>
    <scope>NUCLEOTIDE SEQUENCE [LARGE SCALE GENOMIC DNA]</scope>
    <source>
        <strain evidence="14">DSM 17365 / JCM 13257 / WB4</strain>
    </source>
</reference>
<dbReference type="NCBIfam" id="NF009114">
    <property type="entry name" value="PRK12464.1"/>
    <property type="match status" value="1"/>
</dbReference>
<proteinExistence type="inferred from homology"/>
<dbReference type="EC" id="1.1.1.267" evidence="9"/>
<comment type="similarity">
    <text evidence="2 9">Belongs to the DXR family.</text>
</comment>
<dbReference type="eggNOG" id="COG0743">
    <property type="taxonomic scope" value="Bacteria"/>
</dbReference>
<feature type="binding site" evidence="9">
    <location>
        <position position="215"/>
    </location>
    <ligand>
        <name>1-deoxy-D-xylulose 5-phosphate</name>
        <dbReference type="ChEBI" id="CHEBI:57792"/>
    </ligand>
</feature>
<dbReference type="Pfam" id="PF08436">
    <property type="entry name" value="DXP_redisom_C"/>
    <property type="match status" value="1"/>
</dbReference>
<keyword evidence="14" id="KW-1185">Reference proteome</keyword>
<evidence type="ECO:0000313" key="13">
    <source>
        <dbReference type="EMBL" id="ADQ80968.1"/>
    </source>
</evidence>
<evidence type="ECO:0000256" key="7">
    <source>
        <dbReference type="ARBA" id="ARBA00023229"/>
    </source>
</evidence>
<keyword evidence="3 9" id="KW-0479">Metal-binding</keyword>
<dbReference type="PANTHER" id="PTHR30525">
    <property type="entry name" value="1-DEOXY-D-XYLULOSE 5-PHOSPHATE REDUCTOISOMERASE"/>
    <property type="match status" value="1"/>
</dbReference>
<comment type="pathway">
    <text evidence="1 9">Isoprenoid biosynthesis; isopentenyl diphosphate biosynthesis via DXP pathway; isopentenyl diphosphate from 1-deoxy-D-xylulose 5-phosphate: step 1/6.</text>
</comment>
<feature type="binding site" evidence="9">
    <location>
        <position position="224"/>
    </location>
    <ligand>
        <name>Mn(2+)</name>
        <dbReference type="ChEBI" id="CHEBI:29035"/>
    </ligand>
</feature>
<dbReference type="SUPFAM" id="SSF55347">
    <property type="entry name" value="Glyceraldehyde-3-phosphate dehydrogenase-like, C-terminal domain"/>
    <property type="match status" value="1"/>
</dbReference>
<dbReference type="InterPro" id="IPR003821">
    <property type="entry name" value="DXP_reductoisomerase"/>
</dbReference>
<evidence type="ECO:0000256" key="5">
    <source>
        <dbReference type="ARBA" id="ARBA00023002"/>
    </source>
</evidence>
<dbReference type="PIRSF" id="PIRSF006205">
    <property type="entry name" value="Dxp_reductismrs"/>
    <property type="match status" value="1"/>
</dbReference>
<feature type="binding site" evidence="9">
    <location>
        <position position="155"/>
    </location>
    <ligand>
        <name>1-deoxy-D-xylulose 5-phosphate</name>
        <dbReference type="ChEBI" id="CHEBI:57792"/>
    </ligand>
</feature>
<evidence type="ECO:0000259" key="12">
    <source>
        <dbReference type="Pfam" id="PF13288"/>
    </source>
</evidence>
<keyword evidence="4 9" id="KW-0521">NADP</keyword>
<feature type="binding site" evidence="9">
    <location>
        <position position="153"/>
    </location>
    <ligand>
        <name>Mn(2+)</name>
        <dbReference type="ChEBI" id="CHEBI:29035"/>
    </ligand>
</feature>
<feature type="binding site" evidence="9">
    <location>
        <position position="179"/>
    </location>
    <ligand>
        <name>1-deoxy-D-xylulose 5-phosphate</name>
        <dbReference type="ChEBI" id="CHEBI:57792"/>
    </ligand>
</feature>
<dbReference type="UniPathway" id="UPA00056">
    <property type="reaction ID" value="UER00092"/>
</dbReference>
<feature type="binding site" evidence="9">
    <location>
        <position position="128"/>
    </location>
    <ligand>
        <name>1-deoxy-D-xylulose 5-phosphate</name>
        <dbReference type="ChEBI" id="CHEBI:57792"/>
    </ligand>
</feature>
<feature type="binding site" evidence="9">
    <location>
        <position position="15"/>
    </location>
    <ligand>
        <name>NADPH</name>
        <dbReference type="ChEBI" id="CHEBI:57783"/>
    </ligand>
</feature>
<reference key="1">
    <citation type="submission" date="2010-11" db="EMBL/GenBank/DDBJ databases">
        <title>The complete genome of Paludibacter propionicigenes DSM 17365.</title>
        <authorList>
            <consortium name="US DOE Joint Genome Institute (JGI-PGF)"/>
            <person name="Lucas S."/>
            <person name="Copeland A."/>
            <person name="Lapidus A."/>
            <person name="Bruce D."/>
            <person name="Goodwin L."/>
            <person name="Pitluck S."/>
            <person name="Kyrpides N."/>
            <person name="Mavromatis K."/>
            <person name="Ivanova N."/>
            <person name="Munk A.C."/>
            <person name="Brettin T."/>
            <person name="Detter J.C."/>
            <person name="Han C."/>
            <person name="Tapia R."/>
            <person name="Land M."/>
            <person name="Hauser L."/>
            <person name="Markowitz V."/>
            <person name="Cheng J.-F."/>
            <person name="Hugenholtz P."/>
            <person name="Woyke T."/>
            <person name="Wu D."/>
            <person name="Gronow S."/>
            <person name="Wellnitz S."/>
            <person name="Brambilla E."/>
            <person name="Klenk H.-P."/>
            <person name="Eisen J.A."/>
        </authorList>
    </citation>
    <scope>NUCLEOTIDE SEQUENCE</scope>
    <source>
        <strain>WB4</strain>
    </source>
</reference>
<feature type="binding site" evidence="9">
    <location>
        <position position="155"/>
    </location>
    <ligand>
        <name>Mn(2+)</name>
        <dbReference type="ChEBI" id="CHEBI:29035"/>
    </ligand>
</feature>
<dbReference type="InterPro" id="IPR026877">
    <property type="entry name" value="DXPR_C"/>
</dbReference>
<dbReference type="EMBL" id="CP002345">
    <property type="protein sequence ID" value="ADQ80968.1"/>
    <property type="molecule type" value="Genomic_DNA"/>
</dbReference>
<name>E4T8C4_PALPW</name>
<comment type="cofactor">
    <cofactor evidence="9">
        <name>Mg(2+)</name>
        <dbReference type="ChEBI" id="CHEBI:18420"/>
    </cofactor>
    <cofactor evidence="9">
        <name>Mn(2+)</name>
        <dbReference type="ChEBI" id="CHEBI:29035"/>
    </cofactor>
</comment>
<dbReference type="HOGENOM" id="CLU_035714_4_0_10"/>
<dbReference type="Pfam" id="PF13288">
    <property type="entry name" value="DXPR_C"/>
    <property type="match status" value="1"/>
</dbReference>
<feature type="binding site" evidence="9">
    <location>
        <position position="208"/>
    </location>
    <ligand>
        <name>NADPH</name>
        <dbReference type="ChEBI" id="CHEBI:57783"/>
    </ligand>
</feature>
<gene>
    <name evidence="9" type="primary">dxr</name>
    <name evidence="13" type="ordered locus">Palpr_2839</name>
</gene>
<evidence type="ECO:0000256" key="8">
    <source>
        <dbReference type="ARBA" id="ARBA00048543"/>
    </source>
</evidence>
<evidence type="ECO:0000256" key="4">
    <source>
        <dbReference type="ARBA" id="ARBA00022857"/>
    </source>
</evidence>
<evidence type="ECO:0000256" key="3">
    <source>
        <dbReference type="ARBA" id="ARBA00022723"/>
    </source>
</evidence>
<keyword evidence="6 9" id="KW-0464">Manganese</keyword>
<dbReference type="GO" id="GO:0051484">
    <property type="term" value="P:isopentenyl diphosphate biosynthetic process, methylerythritol 4-phosphate pathway involved in terpenoid biosynthetic process"/>
    <property type="evidence" value="ECO:0007669"/>
    <property type="project" value="UniProtKB-ARBA"/>
</dbReference>
<dbReference type="InterPro" id="IPR036169">
    <property type="entry name" value="DXPR_C_sf"/>
</dbReference>
<dbReference type="OrthoDB" id="9806546at2"/>
<organism evidence="13 14">
    <name type="scientific">Paludibacter propionicigenes (strain DSM 17365 / JCM 13257 / WB4)</name>
    <dbReference type="NCBI Taxonomy" id="694427"/>
    <lineage>
        <taxon>Bacteria</taxon>
        <taxon>Pseudomonadati</taxon>
        <taxon>Bacteroidota</taxon>
        <taxon>Bacteroidia</taxon>
        <taxon>Bacteroidales</taxon>
        <taxon>Paludibacteraceae</taxon>
        <taxon>Paludibacter</taxon>
    </lineage>
</organism>
<feature type="domain" description="DXP reductoisomerase C-terminal" evidence="12">
    <location>
        <begin position="264"/>
        <end position="379"/>
    </location>
</feature>
<feature type="binding site" evidence="9">
    <location>
        <position position="127"/>
    </location>
    <ligand>
        <name>NADPH</name>
        <dbReference type="ChEBI" id="CHEBI:57783"/>
    </ligand>
</feature>
<feature type="binding site" evidence="9">
    <location>
        <position position="16"/>
    </location>
    <ligand>
        <name>NADPH</name>
        <dbReference type="ChEBI" id="CHEBI:57783"/>
    </ligand>
</feature>
<dbReference type="SUPFAM" id="SSF51735">
    <property type="entry name" value="NAD(P)-binding Rossmann-fold domains"/>
    <property type="match status" value="1"/>
</dbReference>
<dbReference type="InterPro" id="IPR013512">
    <property type="entry name" value="DXP_reductoisomerase_N"/>
</dbReference>
<dbReference type="InterPro" id="IPR036291">
    <property type="entry name" value="NAD(P)-bd_dom_sf"/>
</dbReference>